<reference evidence="9" key="1">
    <citation type="submission" date="2020-12" db="EMBL/GenBank/DDBJ databases">
        <title>The genome sequence of Inhella sp. 1Y17.</title>
        <authorList>
            <person name="Liu Y."/>
        </authorList>
    </citation>
    <scope>NUCLEOTIDE SEQUENCE</scope>
    <source>
        <strain evidence="9">1Y17</strain>
    </source>
</reference>
<evidence type="ECO:0000259" key="8">
    <source>
        <dbReference type="Pfam" id="PF13354"/>
    </source>
</evidence>
<keyword evidence="4 6" id="KW-0378">Hydrolase</keyword>
<dbReference type="EMBL" id="JAEDAK010000010">
    <property type="protein sequence ID" value="MBH9578230.1"/>
    <property type="molecule type" value="Genomic_DNA"/>
</dbReference>
<keyword evidence="7" id="KW-0732">Signal</keyword>
<dbReference type="InterPro" id="IPR023650">
    <property type="entry name" value="Beta-lactam_class-A_AS"/>
</dbReference>
<evidence type="ECO:0000313" key="10">
    <source>
        <dbReference type="Proteomes" id="UP000613266"/>
    </source>
</evidence>
<dbReference type="Pfam" id="PF13354">
    <property type="entry name" value="Beta-lactamase2"/>
    <property type="match status" value="1"/>
</dbReference>
<dbReference type="InterPro" id="IPR012338">
    <property type="entry name" value="Beta-lactam/transpept-like"/>
</dbReference>
<feature type="signal peptide" evidence="7">
    <location>
        <begin position="1"/>
        <end position="22"/>
    </location>
</feature>
<dbReference type="RefSeq" id="WP_198111999.1">
    <property type="nucleotide sequence ID" value="NZ_JAEDAK010000010.1"/>
</dbReference>
<proteinExistence type="inferred from homology"/>
<name>A0A931J4T8_9BURK</name>
<dbReference type="InterPro" id="IPR045155">
    <property type="entry name" value="Beta-lactam_cat"/>
</dbReference>
<organism evidence="9 10">
    <name type="scientific">Inhella proteolytica</name>
    <dbReference type="NCBI Taxonomy" id="2795029"/>
    <lineage>
        <taxon>Bacteria</taxon>
        <taxon>Pseudomonadati</taxon>
        <taxon>Pseudomonadota</taxon>
        <taxon>Betaproteobacteria</taxon>
        <taxon>Burkholderiales</taxon>
        <taxon>Sphaerotilaceae</taxon>
        <taxon>Inhella</taxon>
    </lineage>
</organism>
<dbReference type="PANTHER" id="PTHR35333">
    <property type="entry name" value="BETA-LACTAMASE"/>
    <property type="match status" value="1"/>
</dbReference>
<evidence type="ECO:0000313" key="9">
    <source>
        <dbReference type="EMBL" id="MBH9578230.1"/>
    </source>
</evidence>
<accession>A0A931J4T8</accession>
<evidence type="ECO:0000256" key="3">
    <source>
        <dbReference type="ARBA" id="ARBA00012865"/>
    </source>
</evidence>
<dbReference type="InterPro" id="IPR000871">
    <property type="entry name" value="Beta-lactam_class-A"/>
</dbReference>
<gene>
    <name evidence="9" type="primary">bla</name>
    <name evidence="9" type="ORF">I7X39_15175</name>
</gene>
<dbReference type="EC" id="3.5.2.6" evidence="3 6"/>
<comment type="similarity">
    <text evidence="2 6">Belongs to the class-A beta-lactamase family.</text>
</comment>
<evidence type="ECO:0000256" key="7">
    <source>
        <dbReference type="SAM" id="SignalP"/>
    </source>
</evidence>
<dbReference type="Gene3D" id="3.40.710.10">
    <property type="entry name" value="DD-peptidase/beta-lactamase superfamily"/>
    <property type="match status" value="1"/>
</dbReference>
<feature type="domain" description="Beta-lactamase class A catalytic" evidence="8">
    <location>
        <begin position="44"/>
        <end position="267"/>
    </location>
</feature>
<feature type="chain" id="PRO_5037895390" description="Beta-lactamase" evidence="7">
    <location>
        <begin position="23"/>
        <end position="298"/>
    </location>
</feature>
<dbReference type="PROSITE" id="PS51318">
    <property type="entry name" value="TAT"/>
    <property type="match status" value="1"/>
</dbReference>
<dbReference type="Proteomes" id="UP000613266">
    <property type="component" value="Unassembled WGS sequence"/>
</dbReference>
<keyword evidence="5 6" id="KW-0046">Antibiotic resistance</keyword>
<dbReference type="GO" id="GO:0046677">
    <property type="term" value="P:response to antibiotic"/>
    <property type="evidence" value="ECO:0007669"/>
    <property type="project" value="UniProtKB-UniRule"/>
</dbReference>
<dbReference type="AlphaFoldDB" id="A0A931J4T8"/>
<comment type="caution">
    <text evidence="9">The sequence shown here is derived from an EMBL/GenBank/DDBJ whole genome shotgun (WGS) entry which is preliminary data.</text>
</comment>
<keyword evidence="10" id="KW-1185">Reference proteome</keyword>
<dbReference type="SUPFAM" id="SSF56601">
    <property type="entry name" value="beta-lactamase/transpeptidase-like"/>
    <property type="match status" value="1"/>
</dbReference>
<dbReference type="PROSITE" id="PS00146">
    <property type="entry name" value="BETA_LACTAMASE_A"/>
    <property type="match status" value="1"/>
</dbReference>
<dbReference type="NCBIfam" id="NF033103">
    <property type="entry name" value="bla_class_A"/>
    <property type="match status" value="1"/>
</dbReference>
<evidence type="ECO:0000256" key="1">
    <source>
        <dbReference type="ARBA" id="ARBA00001526"/>
    </source>
</evidence>
<evidence type="ECO:0000256" key="2">
    <source>
        <dbReference type="ARBA" id="ARBA00009009"/>
    </source>
</evidence>
<dbReference type="PRINTS" id="PR00118">
    <property type="entry name" value="BLACTAMASEA"/>
</dbReference>
<dbReference type="PANTHER" id="PTHR35333:SF3">
    <property type="entry name" value="BETA-LACTAMASE-TYPE TRANSPEPTIDASE FOLD CONTAINING PROTEIN"/>
    <property type="match status" value="1"/>
</dbReference>
<evidence type="ECO:0000256" key="5">
    <source>
        <dbReference type="ARBA" id="ARBA00023251"/>
    </source>
</evidence>
<dbReference type="GO" id="GO:0030655">
    <property type="term" value="P:beta-lactam antibiotic catabolic process"/>
    <property type="evidence" value="ECO:0007669"/>
    <property type="project" value="InterPro"/>
</dbReference>
<sequence length="298" mass="31887">MPNLSRRHLLALAAALPLPALALSSPELSQALAALEARAGGRLGVAVLDSGSGAQAGHRANERFGLCSTFKLLLAGAVLQRIDAGRWPAERAIRFGKADLVSHAPVVRAHLAQGRLSAVELAEATQTTSDNAAANLLLRELFGGPSGLTDWLRERGDTVTRLDRWEPEMSRLPPGELRDTSTPAAIAASAARLLTGDWLQAASRTRLIAWMEATQTGTYRLRAGLPKGWRAGDKTGTGLHPSMQDLTNDVAIVWPGPDRAPWLIAAYYEGPRRSRDIQAADEAVLAEVGRLVGRWQPG</sequence>
<protein>
    <recommendedName>
        <fullName evidence="3 6">Beta-lactamase</fullName>
        <ecNumber evidence="3 6">3.5.2.6</ecNumber>
    </recommendedName>
</protein>
<evidence type="ECO:0000256" key="4">
    <source>
        <dbReference type="ARBA" id="ARBA00022801"/>
    </source>
</evidence>
<comment type="catalytic activity">
    <reaction evidence="1 6">
        <text>a beta-lactam + H2O = a substituted beta-amino acid</text>
        <dbReference type="Rhea" id="RHEA:20401"/>
        <dbReference type="ChEBI" id="CHEBI:15377"/>
        <dbReference type="ChEBI" id="CHEBI:35627"/>
        <dbReference type="ChEBI" id="CHEBI:140347"/>
        <dbReference type="EC" id="3.5.2.6"/>
    </reaction>
</comment>
<dbReference type="GO" id="GO:0008800">
    <property type="term" value="F:beta-lactamase activity"/>
    <property type="evidence" value="ECO:0007669"/>
    <property type="project" value="UniProtKB-UniRule"/>
</dbReference>
<evidence type="ECO:0000256" key="6">
    <source>
        <dbReference type="RuleBase" id="RU361140"/>
    </source>
</evidence>
<dbReference type="InterPro" id="IPR006311">
    <property type="entry name" value="TAT_signal"/>
</dbReference>